<dbReference type="PROSITE" id="PS50893">
    <property type="entry name" value="ABC_TRANSPORTER_2"/>
    <property type="match status" value="1"/>
</dbReference>
<feature type="transmembrane region" description="Helical" evidence="6">
    <location>
        <begin position="151"/>
        <end position="173"/>
    </location>
</feature>
<evidence type="ECO:0000313" key="9">
    <source>
        <dbReference type="EMBL" id="CAE1289536.1"/>
    </source>
</evidence>
<dbReference type="InterPro" id="IPR036640">
    <property type="entry name" value="ABC1_TM_sf"/>
</dbReference>
<dbReference type="Gene3D" id="3.40.50.300">
    <property type="entry name" value="P-loop containing nucleotide triphosphate hydrolases"/>
    <property type="match status" value="1"/>
</dbReference>
<dbReference type="GO" id="GO:0006635">
    <property type="term" value="P:fatty acid beta-oxidation"/>
    <property type="evidence" value="ECO:0007669"/>
    <property type="project" value="TreeGrafter"/>
</dbReference>
<dbReference type="Pfam" id="PF00005">
    <property type="entry name" value="ABC_tran"/>
    <property type="match status" value="1"/>
</dbReference>
<dbReference type="InterPro" id="IPR025662">
    <property type="entry name" value="Sigma_54_int_dom_ATP-bd_1"/>
</dbReference>
<name>A0A812D2R9_ACAPH</name>
<organism evidence="9 10">
    <name type="scientific">Acanthosepion pharaonis</name>
    <name type="common">Pharaoh cuttlefish</name>
    <name type="synonym">Sepia pharaonis</name>
    <dbReference type="NCBI Taxonomy" id="158019"/>
    <lineage>
        <taxon>Eukaryota</taxon>
        <taxon>Metazoa</taxon>
        <taxon>Spiralia</taxon>
        <taxon>Lophotrochozoa</taxon>
        <taxon>Mollusca</taxon>
        <taxon>Cephalopoda</taxon>
        <taxon>Coleoidea</taxon>
        <taxon>Decapodiformes</taxon>
        <taxon>Sepiida</taxon>
        <taxon>Sepiina</taxon>
        <taxon>Sepiidae</taxon>
        <taxon>Acanthosepion</taxon>
    </lineage>
</organism>
<dbReference type="GO" id="GO:0016887">
    <property type="term" value="F:ATP hydrolysis activity"/>
    <property type="evidence" value="ECO:0007669"/>
    <property type="project" value="InterPro"/>
</dbReference>
<dbReference type="GO" id="GO:0015910">
    <property type="term" value="P:long-chain fatty acid import into peroxisome"/>
    <property type="evidence" value="ECO:0007669"/>
    <property type="project" value="TreeGrafter"/>
</dbReference>
<dbReference type="Gene3D" id="1.20.1560.10">
    <property type="entry name" value="ABC transporter type 1, transmembrane domain"/>
    <property type="match status" value="1"/>
</dbReference>
<feature type="domain" description="ABC transporter" evidence="7">
    <location>
        <begin position="403"/>
        <end position="619"/>
    </location>
</feature>
<dbReference type="CDD" id="cd03223">
    <property type="entry name" value="ABCD_peroxisomal_ALDP"/>
    <property type="match status" value="1"/>
</dbReference>
<keyword evidence="4 6" id="KW-1133">Transmembrane helix</keyword>
<evidence type="ECO:0000313" key="10">
    <source>
        <dbReference type="Proteomes" id="UP000597762"/>
    </source>
</evidence>
<dbReference type="InterPro" id="IPR003439">
    <property type="entry name" value="ABC_transporter-like_ATP-bd"/>
</dbReference>
<keyword evidence="10" id="KW-1185">Reference proteome</keyword>
<gene>
    <name evidence="9" type="ORF">SPHA_47708</name>
</gene>
<protein>
    <submittedName>
        <fullName evidence="9">ABCD4</fullName>
    </submittedName>
</protein>
<feature type="transmembrane region" description="Helical" evidence="6">
    <location>
        <begin position="84"/>
        <end position="108"/>
    </location>
</feature>
<dbReference type="OrthoDB" id="422637at2759"/>
<evidence type="ECO:0000256" key="1">
    <source>
        <dbReference type="ARBA" id="ARBA00008575"/>
    </source>
</evidence>
<dbReference type="GO" id="GO:0140359">
    <property type="term" value="F:ABC-type transporter activity"/>
    <property type="evidence" value="ECO:0007669"/>
    <property type="project" value="InterPro"/>
</dbReference>
<keyword evidence="2" id="KW-0813">Transport</keyword>
<feature type="domain" description="ABC transmembrane type-1" evidence="8">
    <location>
        <begin position="91"/>
        <end position="329"/>
    </location>
</feature>
<evidence type="ECO:0000256" key="2">
    <source>
        <dbReference type="ARBA" id="ARBA00022448"/>
    </source>
</evidence>
<dbReference type="InterPro" id="IPR027417">
    <property type="entry name" value="P-loop_NTPase"/>
</dbReference>
<proteinExistence type="inferred from homology"/>
<evidence type="ECO:0000256" key="6">
    <source>
        <dbReference type="SAM" id="Phobius"/>
    </source>
</evidence>
<feature type="transmembrane region" description="Helical" evidence="6">
    <location>
        <begin position="185"/>
        <end position="210"/>
    </location>
</feature>
<dbReference type="Pfam" id="PF06472">
    <property type="entry name" value="ABC_membrane_2"/>
    <property type="match status" value="1"/>
</dbReference>
<dbReference type="GO" id="GO:0005778">
    <property type="term" value="C:peroxisomal membrane"/>
    <property type="evidence" value="ECO:0007669"/>
    <property type="project" value="TreeGrafter"/>
</dbReference>
<dbReference type="AlphaFoldDB" id="A0A812D2R9"/>
<comment type="similarity">
    <text evidence="1">Belongs to the ABC transporter superfamily. ABCD family. Peroxisomal fatty acyl CoA transporter (TC 3.A.1.203) subfamily.</text>
</comment>
<evidence type="ECO:0000259" key="8">
    <source>
        <dbReference type="PROSITE" id="PS50929"/>
    </source>
</evidence>
<dbReference type="EMBL" id="CAHIKZ030002611">
    <property type="protein sequence ID" value="CAE1289536.1"/>
    <property type="molecule type" value="Genomic_DNA"/>
</dbReference>
<reference evidence="9" key="1">
    <citation type="submission" date="2021-01" db="EMBL/GenBank/DDBJ databases">
        <authorList>
            <person name="Li R."/>
            <person name="Bekaert M."/>
        </authorList>
    </citation>
    <scope>NUCLEOTIDE SEQUENCE</scope>
    <source>
        <strain evidence="9">Farmed</strain>
    </source>
</reference>
<evidence type="ECO:0000259" key="7">
    <source>
        <dbReference type="PROSITE" id="PS50893"/>
    </source>
</evidence>
<dbReference type="GO" id="GO:0042760">
    <property type="term" value="P:very long-chain fatty acid catabolic process"/>
    <property type="evidence" value="ECO:0007669"/>
    <property type="project" value="TreeGrafter"/>
</dbReference>
<dbReference type="InterPro" id="IPR011527">
    <property type="entry name" value="ABC1_TM_dom"/>
</dbReference>
<accession>A0A812D2R9</accession>
<evidence type="ECO:0000256" key="4">
    <source>
        <dbReference type="ARBA" id="ARBA00022989"/>
    </source>
</evidence>
<evidence type="ECO:0000256" key="3">
    <source>
        <dbReference type="ARBA" id="ARBA00022692"/>
    </source>
</evidence>
<feature type="transmembrane region" description="Helical" evidence="6">
    <location>
        <begin position="273"/>
        <end position="291"/>
    </location>
</feature>
<dbReference type="PROSITE" id="PS00211">
    <property type="entry name" value="ABC_TRANSPORTER_1"/>
    <property type="match status" value="1"/>
</dbReference>
<dbReference type="GO" id="GO:0005524">
    <property type="term" value="F:ATP binding"/>
    <property type="evidence" value="ECO:0007669"/>
    <property type="project" value="InterPro"/>
</dbReference>
<dbReference type="SUPFAM" id="SSF52540">
    <property type="entry name" value="P-loop containing nucleoside triphosphate hydrolases"/>
    <property type="match status" value="1"/>
</dbReference>
<dbReference type="InterPro" id="IPR017871">
    <property type="entry name" value="ABC_transporter-like_CS"/>
</dbReference>
<dbReference type="PROSITE" id="PS00675">
    <property type="entry name" value="SIGMA54_INTERACT_1"/>
    <property type="match status" value="1"/>
</dbReference>
<dbReference type="GO" id="GO:0005324">
    <property type="term" value="F:long-chain fatty acid transmembrane transporter activity"/>
    <property type="evidence" value="ECO:0007669"/>
    <property type="project" value="TreeGrafter"/>
</dbReference>
<dbReference type="GO" id="GO:0007031">
    <property type="term" value="P:peroxisome organization"/>
    <property type="evidence" value="ECO:0007669"/>
    <property type="project" value="TreeGrafter"/>
</dbReference>
<comment type="caution">
    <text evidence="9">The sequence shown here is derived from an EMBL/GenBank/DDBJ whole genome shotgun (WGS) entry which is preliminary data.</text>
</comment>
<dbReference type="Proteomes" id="UP000597762">
    <property type="component" value="Unassembled WGS sequence"/>
</dbReference>
<sequence>MEQQSGTQEEYKFDLLFFKRFFRLISFMFPAFFSLPVLLCTFLLCLSLLEQFVINKIGLLPSNYYTVLGNKDRESFKDLILKTLLFILTEAFLSSTITYVTSILHIWWRQQLTTSLHKEYFTDVLYYYVNILDKNVDNPDQRIAEDLDNMCNIFSQIFAPVIISPFITGYYIWQVVKMTGYLGPVIVVVFFLFATIINQFLMSPVVNYVYKKEKFEGDFRFKHMQIRVNAESMAFYQPGMTELSKTNAKLFDLLEVQYKLAQRKYALTFSVKFYDYIGSILNYIILAIPIFTGHFDDLTPVQLSALISSNAFITIYLISCFTKLIDLSSLAAQNAGLAHRVSILFEVLKKQKGDQIRTFDSFSSYSDERFNVPDNAENDQNDIALIYREPIEINRTTDSHLAVSVKNLTYCIPSSREILCQNLTFQLESGINILVTGESGSGKSSLIRMINGLWPVTSGHVKCYIHLGTKGMMFLPQKPYFTNGSLLQQIIYPDNEESFSYDPVVCDEIFRYLEQVQLQSLVSRVGQLDKKLDWDWYNELSPGQQQRLCFARLFYHKPKYAALDESTSQISLDAERVIYSLCKELQITFISIGHRHSLRQYHQIELHLEGNGGWKMESIES</sequence>
<dbReference type="SUPFAM" id="SSF90123">
    <property type="entry name" value="ABC transporter transmembrane region"/>
    <property type="match status" value="1"/>
</dbReference>
<evidence type="ECO:0000256" key="5">
    <source>
        <dbReference type="ARBA" id="ARBA00023136"/>
    </source>
</evidence>
<dbReference type="InterPro" id="IPR050835">
    <property type="entry name" value="ABC_transporter_sub-D"/>
</dbReference>
<keyword evidence="3 6" id="KW-0812">Transmembrane</keyword>
<feature type="transmembrane region" description="Helical" evidence="6">
    <location>
        <begin position="21"/>
        <end position="49"/>
    </location>
</feature>
<dbReference type="PANTHER" id="PTHR11384">
    <property type="entry name" value="ATP-BINDING CASSETTE, SUB-FAMILY D MEMBER"/>
    <property type="match status" value="1"/>
</dbReference>
<keyword evidence="5 6" id="KW-0472">Membrane</keyword>
<dbReference type="PANTHER" id="PTHR11384:SF59">
    <property type="entry name" value="LYSOSOMAL COBALAMIN TRANSPORTER ABCD4"/>
    <property type="match status" value="1"/>
</dbReference>
<dbReference type="PROSITE" id="PS50929">
    <property type="entry name" value="ABC_TM1F"/>
    <property type="match status" value="1"/>
</dbReference>